<dbReference type="Proteomes" id="UP000177310">
    <property type="component" value="Unassembled WGS sequence"/>
</dbReference>
<feature type="transmembrane region" description="Helical" evidence="1">
    <location>
        <begin position="7"/>
        <end position="30"/>
    </location>
</feature>
<feature type="transmembrane region" description="Helical" evidence="1">
    <location>
        <begin position="297"/>
        <end position="316"/>
    </location>
</feature>
<organism evidence="2 3">
    <name type="scientific">Candidatus Buchananbacteria bacterium RIFCSPHIGHO2_02_FULL_56_16</name>
    <dbReference type="NCBI Taxonomy" id="1797542"/>
    <lineage>
        <taxon>Bacteria</taxon>
        <taxon>Candidatus Buchananiibacteriota</taxon>
    </lineage>
</organism>
<keyword evidence="1" id="KW-0812">Transmembrane</keyword>
<feature type="transmembrane region" description="Helical" evidence="1">
    <location>
        <begin position="126"/>
        <end position="159"/>
    </location>
</feature>
<feature type="transmembrane region" description="Helical" evidence="1">
    <location>
        <begin position="171"/>
        <end position="198"/>
    </location>
</feature>
<evidence type="ECO:0000313" key="3">
    <source>
        <dbReference type="Proteomes" id="UP000177310"/>
    </source>
</evidence>
<feature type="transmembrane region" description="Helical" evidence="1">
    <location>
        <begin position="379"/>
        <end position="395"/>
    </location>
</feature>
<feature type="transmembrane region" description="Helical" evidence="1">
    <location>
        <begin position="92"/>
        <end position="114"/>
    </location>
</feature>
<accession>A0A1G1YHC0</accession>
<name>A0A1G1YHC0_9BACT</name>
<reference evidence="2 3" key="1">
    <citation type="journal article" date="2016" name="Nat. Commun.">
        <title>Thousands of microbial genomes shed light on interconnected biogeochemical processes in an aquifer system.</title>
        <authorList>
            <person name="Anantharaman K."/>
            <person name="Brown C.T."/>
            <person name="Hug L.A."/>
            <person name="Sharon I."/>
            <person name="Castelle C.J."/>
            <person name="Probst A.J."/>
            <person name="Thomas B.C."/>
            <person name="Singh A."/>
            <person name="Wilkins M.J."/>
            <person name="Karaoz U."/>
            <person name="Brodie E.L."/>
            <person name="Williams K.H."/>
            <person name="Hubbard S.S."/>
            <person name="Banfield J.F."/>
        </authorList>
    </citation>
    <scope>NUCLEOTIDE SEQUENCE [LARGE SCALE GENOMIC DNA]</scope>
</reference>
<dbReference type="STRING" id="1797542.A3J59_03630"/>
<dbReference type="EMBL" id="MHIL01000015">
    <property type="protein sequence ID" value="OGY51732.1"/>
    <property type="molecule type" value="Genomic_DNA"/>
</dbReference>
<dbReference type="AlphaFoldDB" id="A0A1G1YHC0"/>
<keyword evidence="1" id="KW-1133">Transmembrane helix</keyword>
<evidence type="ECO:0000256" key="1">
    <source>
        <dbReference type="SAM" id="Phobius"/>
    </source>
</evidence>
<feature type="transmembrane region" description="Helical" evidence="1">
    <location>
        <begin position="66"/>
        <end position="86"/>
    </location>
</feature>
<evidence type="ECO:0008006" key="4">
    <source>
        <dbReference type="Google" id="ProtNLM"/>
    </source>
</evidence>
<comment type="caution">
    <text evidence="2">The sequence shown here is derived from an EMBL/GenBank/DDBJ whole genome shotgun (WGS) entry which is preliminary data.</text>
</comment>
<feature type="transmembrane region" description="Helical" evidence="1">
    <location>
        <begin position="210"/>
        <end position="227"/>
    </location>
</feature>
<feature type="transmembrane region" description="Helical" evidence="1">
    <location>
        <begin position="323"/>
        <end position="341"/>
    </location>
</feature>
<sequence length="396" mass="45098">MKPSERFINILTGWMLAILVALTAMMGVLVVTHQQFSYLAAAFIQGKFYFVDNLPMFQDTVFHNGVYFWPLGPLPAILLVPFVAIANAMDFFFYQGYLQIILVLLTLLFTFLSIRKLGFTRYDARSLTLAFFGASAYLGVALWPWSWFFAQVVTVFLYSALIYEYLTKRRYGLMGTLIGLLCLTRITAALAVLFFIIACLKTSSTKIRDLTKLLAPLAVALIILALYNDARFGNPFEQGYAYQSLGPELTTVRDYGLLSLRHLPGNLYYAFLSTPLPVFKDGFPPVLTFPYIVANPWGMSLFLASPYLLLLFFGNYKKWESRALLVTSAVIALPIFLYYGVGYYQFGYRYSLDFFPLLFLLFTQILYDRYRTAPVGLKALILGSTLFNVFLFLTIY</sequence>
<proteinExistence type="predicted"/>
<evidence type="ECO:0000313" key="2">
    <source>
        <dbReference type="EMBL" id="OGY51732.1"/>
    </source>
</evidence>
<gene>
    <name evidence="2" type="ORF">A3J59_03630</name>
</gene>
<keyword evidence="1" id="KW-0472">Membrane</keyword>
<protein>
    <recommendedName>
        <fullName evidence="4">Glycosyltransferase RgtA/B/C/D-like domain-containing protein</fullName>
    </recommendedName>
</protein>